<dbReference type="SUPFAM" id="SSF53098">
    <property type="entry name" value="Ribonuclease H-like"/>
    <property type="match status" value="1"/>
</dbReference>
<organism evidence="3 4">
    <name type="scientific">Priapulus caudatus</name>
    <name type="common">Priapulid worm</name>
    <dbReference type="NCBI Taxonomy" id="37621"/>
    <lineage>
        <taxon>Eukaryota</taxon>
        <taxon>Metazoa</taxon>
        <taxon>Ecdysozoa</taxon>
        <taxon>Scalidophora</taxon>
        <taxon>Priapulida</taxon>
        <taxon>Priapulimorpha</taxon>
        <taxon>Priapulimorphida</taxon>
        <taxon>Priapulidae</taxon>
        <taxon>Priapulus</taxon>
    </lineage>
</organism>
<feature type="compositionally biased region" description="Basic and acidic residues" evidence="1">
    <location>
        <begin position="82"/>
        <end position="98"/>
    </location>
</feature>
<feature type="domain" description="TTF-type" evidence="2">
    <location>
        <begin position="117"/>
        <end position="213"/>
    </location>
</feature>
<dbReference type="InterPro" id="IPR006580">
    <property type="entry name" value="Znf_TTF"/>
</dbReference>
<name>A0ABM1EBQ9_PRICU</name>
<dbReference type="InterPro" id="IPR012337">
    <property type="entry name" value="RNaseH-like_sf"/>
</dbReference>
<evidence type="ECO:0000256" key="1">
    <source>
        <dbReference type="SAM" id="MobiDB-lite"/>
    </source>
</evidence>
<dbReference type="Proteomes" id="UP000695022">
    <property type="component" value="Unplaced"/>
</dbReference>
<evidence type="ECO:0000313" key="4">
    <source>
        <dbReference type="RefSeq" id="XP_014669630.1"/>
    </source>
</evidence>
<dbReference type="PANTHER" id="PTHR45749">
    <property type="match status" value="1"/>
</dbReference>
<evidence type="ECO:0000259" key="2">
    <source>
        <dbReference type="SMART" id="SM00597"/>
    </source>
</evidence>
<feature type="region of interest" description="Disordered" evidence="1">
    <location>
        <begin position="1"/>
        <end position="110"/>
    </location>
</feature>
<accession>A0ABM1EBQ9</accession>
<dbReference type="PANTHER" id="PTHR45749:SF37">
    <property type="entry name" value="OS05G0311600 PROTEIN"/>
    <property type="match status" value="1"/>
</dbReference>
<sequence>MATIKDYFRMKTSVTESQPETTGNGESELESVPPDVLLNNCDRDDVSDDSDTKLSDSSDSDEDEAAPSTLKDSMDKGIPQLAEEKEVPGPNDISKKPSDGPYQPKLHSYPRTQYGDKQRSFCQEWFNTNPWLEYSQSTDSVYCFACRHFSSPSGNMEKSFTNTGYSNWKKAVGKSGGFAKHTHADYHKDAVVAWKECTQMQEGGTSVAQMLNTGYQTAVKKNRHFIKTLGQVILVTCTQKLAQRGHAEQPGAGNPGNVLKILELVASHDDIIKERLASGPKNAKYTSPEIQNEMILTFAEIIRKEIIQEVKDAGVFSILVDESKDVSKQEQISLVIRYFYDGEIRESFLEFRAAFQLDAESLTKSIFDILKSHGVDFQRNLVGQGYDGASVMSGKISGVAARVRKEAKYAYYVHCHAHRLNLVLVDVTKGIADAANFFSLLEKVYVYVSGSYVHSKWIEIQKEMYPGQPTRELKRLSDTRWACRVDACRVIRDRFPALIRLLEEIGNETHADRAVDARGLLGQINAEFLMKLPVITSILMETSRLPIMFQLSDVDLGKAAELTETLIADLQEMRSDPQPFNNLWDEVQVIVRDHGFDIEDVDPSRRKRKRKLPKRLEEATLLEPLAGSSISSTDELEDSVKDKGRSFTARFLTECWQS</sequence>
<dbReference type="SMART" id="SM00597">
    <property type="entry name" value="ZnF_TTF"/>
    <property type="match status" value="1"/>
</dbReference>
<dbReference type="GeneID" id="106810709"/>
<dbReference type="RefSeq" id="XP_014669630.1">
    <property type="nucleotide sequence ID" value="XM_014814144.1"/>
</dbReference>
<dbReference type="InterPro" id="IPR025398">
    <property type="entry name" value="DUF4371"/>
</dbReference>
<feature type="compositionally biased region" description="Polar residues" evidence="1">
    <location>
        <begin position="12"/>
        <end position="25"/>
    </location>
</feature>
<dbReference type="Pfam" id="PF14291">
    <property type="entry name" value="DUF4371"/>
    <property type="match status" value="1"/>
</dbReference>
<reference evidence="4" key="1">
    <citation type="submission" date="2025-08" db="UniProtKB">
        <authorList>
            <consortium name="RefSeq"/>
        </authorList>
    </citation>
    <scope>IDENTIFICATION</scope>
</reference>
<protein>
    <submittedName>
        <fullName evidence="4">Zinc finger MYM-type protein 1-like</fullName>
    </submittedName>
</protein>
<evidence type="ECO:0000313" key="3">
    <source>
        <dbReference type="Proteomes" id="UP000695022"/>
    </source>
</evidence>
<proteinExistence type="predicted"/>
<keyword evidence="3" id="KW-1185">Reference proteome</keyword>
<gene>
    <name evidence="4" type="primary">LOC106810709</name>
</gene>